<keyword evidence="1" id="KW-0472">Membrane</keyword>
<feature type="transmembrane region" description="Helical" evidence="1">
    <location>
        <begin position="14"/>
        <end position="34"/>
    </location>
</feature>
<feature type="non-terminal residue" evidence="2">
    <location>
        <position position="1"/>
    </location>
</feature>
<reference evidence="2" key="1">
    <citation type="journal article" date="2023" name="IScience">
        <title>Live-bearing cockroach genome reveals convergent evolutionary mechanisms linked to viviparity in insects and beyond.</title>
        <authorList>
            <person name="Fouks B."/>
            <person name="Harrison M.C."/>
            <person name="Mikhailova A.A."/>
            <person name="Marchal E."/>
            <person name="English S."/>
            <person name="Carruthers M."/>
            <person name="Jennings E.C."/>
            <person name="Chiamaka E.L."/>
            <person name="Frigard R.A."/>
            <person name="Pippel M."/>
            <person name="Attardo G.M."/>
            <person name="Benoit J.B."/>
            <person name="Bornberg-Bauer E."/>
            <person name="Tobe S.S."/>
        </authorList>
    </citation>
    <scope>NUCLEOTIDE SEQUENCE</scope>
    <source>
        <strain evidence="2">Stay&amp;Tobe</strain>
    </source>
</reference>
<evidence type="ECO:0000313" key="3">
    <source>
        <dbReference type="Proteomes" id="UP001233999"/>
    </source>
</evidence>
<gene>
    <name evidence="2" type="ORF">L9F63_016326</name>
</gene>
<evidence type="ECO:0000256" key="1">
    <source>
        <dbReference type="SAM" id="Phobius"/>
    </source>
</evidence>
<reference evidence="2" key="2">
    <citation type="submission" date="2023-05" db="EMBL/GenBank/DDBJ databases">
        <authorList>
            <person name="Fouks B."/>
        </authorList>
    </citation>
    <scope>NUCLEOTIDE SEQUENCE</scope>
    <source>
        <strain evidence="2">Stay&amp;Tobe</strain>
        <tissue evidence="2">Testes</tissue>
    </source>
</reference>
<dbReference type="Proteomes" id="UP001233999">
    <property type="component" value="Unassembled WGS sequence"/>
</dbReference>
<keyword evidence="3" id="KW-1185">Reference proteome</keyword>
<organism evidence="2 3">
    <name type="scientific">Diploptera punctata</name>
    <name type="common">Pacific beetle cockroach</name>
    <dbReference type="NCBI Taxonomy" id="6984"/>
    <lineage>
        <taxon>Eukaryota</taxon>
        <taxon>Metazoa</taxon>
        <taxon>Ecdysozoa</taxon>
        <taxon>Arthropoda</taxon>
        <taxon>Hexapoda</taxon>
        <taxon>Insecta</taxon>
        <taxon>Pterygota</taxon>
        <taxon>Neoptera</taxon>
        <taxon>Polyneoptera</taxon>
        <taxon>Dictyoptera</taxon>
        <taxon>Blattodea</taxon>
        <taxon>Blaberoidea</taxon>
        <taxon>Blaberidae</taxon>
        <taxon>Diplopterinae</taxon>
        <taxon>Diploptera</taxon>
    </lineage>
</organism>
<dbReference type="AlphaFoldDB" id="A0AAD8A209"/>
<comment type="caution">
    <text evidence="2">The sequence shown here is derived from an EMBL/GenBank/DDBJ whole genome shotgun (WGS) entry which is preliminary data.</text>
</comment>
<protein>
    <submittedName>
        <fullName evidence="2">Uncharacterized protein</fullName>
    </submittedName>
</protein>
<evidence type="ECO:0000313" key="2">
    <source>
        <dbReference type="EMBL" id="KAJ9590655.1"/>
    </source>
</evidence>
<dbReference type="EMBL" id="JASPKZ010004199">
    <property type="protein sequence ID" value="KAJ9590655.1"/>
    <property type="molecule type" value="Genomic_DNA"/>
</dbReference>
<name>A0AAD8A209_DIPPU</name>
<keyword evidence="1" id="KW-0812">Transmembrane</keyword>
<keyword evidence="1" id="KW-1133">Transmembrane helix</keyword>
<accession>A0AAD8A209</accession>
<feature type="non-terminal residue" evidence="2">
    <location>
        <position position="52"/>
    </location>
</feature>
<sequence>YYRKSVLGARVKDIVLLILISKLFPTIYNDLYIFKRLFQYFSMIFIHTYQQR</sequence>
<proteinExistence type="predicted"/>